<organism evidence="2 3">
    <name type="scientific">Collinsella aerofaciens</name>
    <dbReference type="NCBI Taxonomy" id="74426"/>
    <lineage>
        <taxon>Bacteria</taxon>
        <taxon>Bacillati</taxon>
        <taxon>Actinomycetota</taxon>
        <taxon>Coriobacteriia</taxon>
        <taxon>Coriobacteriales</taxon>
        <taxon>Coriobacteriaceae</taxon>
        <taxon>Collinsella</taxon>
    </lineage>
</organism>
<dbReference type="Pfam" id="PF01797">
    <property type="entry name" value="Y1_Tnp"/>
    <property type="match status" value="1"/>
</dbReference>
<accession>A0A174LRP8</accession>
<dbReference type="Proteomes" id="UP000095454">
    <property type="component" value="Unassembled WGS sequence"/>
</dbReference>
<dbReference type="RefSeq" id="WP_055252289.1">
    <property type="nucleotide sequence ID" value="NZ_CABIXX010000028.1"/>
</dbReference>
<evidence type="ECO:0000313" key="2">
    <source>
        <dbReference type="EMBL" id="CUP25416.1"/>
    </source>
</evidence>
<evidence type="ECO:0000259" key="1">
    <source>
        <dbReference type="SMART" id="SM01321"/>
    </source>
</evidence>
<dbReference type="SUPFAM" id="SSF143422">
    <property type="entry name" value="Transposase IS200-like"/>
    <property type="match status" value="1"/>
</dbReference>
<dbReference type="GO" id="GO:0006313">
    <property type="term" value="P:DNA transposition"/>
    <property type="evidence" value="ECO:0007669"/>
    <property type="project" value="InterPro"/>
</dbReference>
<dbReference type="Gene3D" id="3.30.70.1290">
    <property type="entry name" value="Transposase IS200-like"/>
    <property type="match status" value="1"/>
</dbReference>
<sequence>MQRVWRTVTGFYHVCARGVGKQLIFEGDEDRWEFLELMRDCCREAGVTVIAWCLMGNHVHLVLADYEDAMSAAMHRLLLTYARRFNKRTGRTGHLFQNRFDRRSLDTDWQVMEAIRSVHADPQEAGVGLIERYPWSSFAEHLRAYDGDAADVARGFSDPSCVLELFGSAEGFIAYSLSTPDGGEPALGDMKETEWERHAFAGKMAKELGVPLRGVKAAPPAQRDTVIFGLHDAGFTVRQIERYTGIGKSTVSRIVRARARTAMRTGGNVM</sequence>
<dbReference type="InterPro" id="IPR036515">
    <property type="entry name" value="Transposase_17_sf"/>
</dbReference>
<gene>
    <name evidence="2" type="ORF">ERS852514_01518</name>
</gene>
<dbReference type="InterPro" id="IPR002686">
    <property type="entry name" value="Transposase_17"/>
</dbReference>
<feature type="domain" description="Transposase IS200-like" evidence="1">
    <location>
        <begin position="8"/>
        <end position="118"/>
    </location>
</feature>
<dbReference type="PANTHER" id="PTHR34322">
    <property type="entry name" value="TRANSPOSASE, Y1_TNP DOMAIN-CONTAINING"/>
    <property type="match status" value="1"/>
</dbReference>
<dbReference type="EMBL" id="CZAQ01000028">
    <property type="protein sequence ID" value="CUP25416.1"/>
    <property type="molecule type" value="Genomic_DNA"/>
</dbReference>
<dbReference type="GO" id="GO:0004803">
    <property type="term" value="F:transposase activity"/>
    <property type="evidence" value="ECO:0007669"/>
    <property type="project" value="InterPro"/>
</dbReference>
<name>A0A174LRP8_9ACTN</name>
<dbReference type="PANTHER" id="PTHR34322:SF2">
    <property type="entry name" value="TRANSPOSASE IS200-LIKE DOMAIN-CONTAINING PROTEIN"/>
    <property type="match status" value="1"/>
</dbReference>
<protein>
    <submittedName>
        <fullName evidence="2">Transposase and inactivated derivatives</fullName>
    </submittedName>
</protein>
<proteinExistence type="predicted"/>
<dbReference type="AlphaFoldDB" id="A0A174LRP8"/>
<dbReference type="SMART" id="SM01321">
    <property type="entry name" value="Y1_Tnp"/>
    <property type="match status" value="1"/>
</dbReference>
<dbReference type="GO" id="GO:0003677">
    <property type="term" value="F:DNA binding"/>
    <property type="evidence" value="ECO:0007669"/>
    <property type="project" value="InterPro"/>
</dbReference>
<reference evidence="2 3" key="1">
    <citation type="submission" date="2015-09" db="EMBL/GenBank/DDBJ databases">
        <authorList>
            <consortium name="Pathogen Informatics"/>
        </authorList>
    </citation>
    <scope>NUCLEOTIDE SEQUENCE [LARGE SCALE GENOMIC DNA]</scope>
    <source>
        <strain evidence="2 3">2789STDY5834902</strain>
    </source>
</reference>
<evidence type="ECO:0000313" key="3">
    <source>
        <dbReference type="Proteomes" id="UP000095454"/>
    </source>
</evidence>